<keyword evidence="2" id="KW-1185">Reference proteome</keyword>
<name>A0A8A3P0E2_9HELO</name>
<organism evidence="1 2">
    <name type="scientific">Monilinia vaccinii-corymbosi</name>
    <dbReference type="NCBI Taxonomy" id="61207"/>
    <lineage>
        <taxon>Eukaryota</taxon>
        <taxon>Fungi</taxon>
        <taxon>Dikarya</taxon>
        <taxon>Ascomycota</taxon>
        <taxon>Pezizomycotina</taxon>
        <taxon>Leotiomycetes</taxon>
        <taxon>Helotiales</taxon>
        <taxon>Sclerotiniaceae</taxon>
        <taxon>Monilinia</taxon>
    </lineage>
</organism>
<dbReference type="OrthoDB" id="3542049at2759"/>
<dbReference type="AlphaFoldDB" id="A0A8A3P0E2"/>
<dbReference type="EMBL" id="CP063405">
    <property type="protein sequence ID" value="QSZ28646.1"/>
    <property type="molecule type" value="Genomic_DNA"/>
</dbReference>
<dbReference type="CDD" id="cd18186">
    <property type="entry name" value="BTB_POZ_ZBTB_KLHL-like"/>
    <property type="match status" value="1"/>
</dbReference>
<proteinExistence type="predicted"/>
<dbReference type="Proteomes" id="UP000672032">
    <property type="component" value="Chromosome 1"/>
</dbReference>
<reference evidence="1" key="1">
    <citation type="submission" date="2020-10" db="EMBL/GenBank/DDBJ databases">
        <title>Genome Sequence of Monilinia vaccinii-corymbosi Sheds Light on Mummy Berry Disease Infection of Blueberry and Mating Type.</title>
        <authorList>
            <person name="Yow A.G."/>
            <person name="Zhang Y."/>
            <person name="Bansal K."/>
            <person name="Eacker S.M."/>
            <person name="Sullivan S."/>
            <person name="Liachko I."/>
            <person name="Cubeta M.A."/>
            <person name="Rollins J.A."/>
            <person name="Ashrafi H."/>
        </authorList>
    </citation>
    <scope>NUCLEOTIDE SEQUENCE</scope>
    <source>
        <strain evidence="1">RL-1</strain>
    </source>
</reference>
<evidence type="ECO:0000313" key="1">
    <source>
        <dbReference type="EMBL" id="QSZ28646.1"/>
    </source>
</evidence>
<protein>
    <recommendedName>
        <fullName evidence="3">BTB domain-containing protein</fullName>
    </recommendedName>
</protein>
<evidence type="ECO:0008006" key="3">
    <source>
        <dbReference type="Google" id="ProtNLM"/>
    </source>
</evidence>
<dbReference type="Gene3D" id="3.30.710.10">
    <property type="entry name" value="Potassium Channel Kv1.1, Chain A"/>
    <property type="match status" value="1"/>
</dbReference>
<dbReference type="InterPro" id="IPR011333">
    <property type="entry name" value="SKP1/BTB/POZ_sf"/>
</dbReference>
<accession>A0A8A3P0E2</accession>
<evidence type="ECO:0000313" key="2">
    <source>
        <dbReference type="Proteomes" id="UP000672032"/>
    </source>
</evidence>
<sequence>MALFEVTADAFYGKIGLFKGDGVLVSLAPSGSETSKTTRLLPQALLFSYSKVCEGKIEFSASGSDSVDEVIHTSEKDSNAQCTRKPGVIDLNEWDAETFDMALQWMYTGTVVLKSEPSNPFKEVRSCVQFFKIANALQLSGSFKLVEQKLRAALIAAQVKHNDENQDVFTCNPVFKEALRVAFTNPMSGFVRELLASFFVESYANCLLCPDKITARTFGDLFETIEGLEIEVLRLVGSSLKSIFLGKARGGRSRVFLLCPLTETEFGTVKEFKIGHKPVAPKFGNR</sequence>
<gene>
    <name evidence="1" type="ORF">DSL72_003145</name>
</gene>